<name>A0A559MLS1_9HELO</name>
<dbReference type="EMBL" id="QGML01000065">
    <property type="protein sequence ID" value="TVY93910.1"/>
    <property type="molecule type" value="Genomic_DNA"/>
</dbReference>
<evidence type="ECO:0000313" key="2">
    <source>
        <dbReference type="EMBL" id="TVY93910.1"/>
    </source>
</evidence>
<dbReference type="SMART" id="SM00256">
    <property type="entry name" value="FBOX"/>
    <property type="match status" value="1"/>
</dbReference>
<evidence type="ECO:0000259" key="1">
    <source>
        <dbReference type="SMART" id="SM00256"/>
    </source>
</evidence>
<comment type="caution">
    <text evidence="2">The sequence shown here is derived from an EMBL/GenBank/DDBJ whole genome shotgun (WGS) entry which is preliminary data.</text>
</comment>
<gene>
    <name evidence="2" type="ORF">LAWI1_G001771</name>
</gene>
<evidence type="ECO:0000313" key="3">
    <source>
        <dbReference type="Proteomes" id="UP000315522"/>
    </source>
</evidence>
<dbReference type="InterPro" id="IPR001810">
    <property type="entry name" value="F-box_dom"/>
</dbReference>
<sequence length="508" mass="59203">MWNLDNVKLQSEQFKPFNFQPGIIDPAMDLAMDIQAFKRYSDSLEAAALNPNRHTRASLIPRFVREQKRLELMLRKAFSDDSNLENNFYRLLTHDDCESRHQIIEPEMLELNCPLDNGRHNSPNLQVNQNSWGLFRLLPLEVLHNILQDELDLHQLTKVRSVSRGLRSTVDALPYYSTVINHSPSVLRALLALETASSMTCHMLYNWLCVPNCPRCGKFGAFFDLILCRRICYECFLTAPHCFPVDLRYAQTLAVVTAKDITNIGGVIARSVPGYYTWRKTPERKRHRLVNLTCAFIAGEEAHGSIERMSELSDELHYSKWAEWDDQINRWGEANENLPEAERTRRPNRPEYTRLDIDDKESDPYRRMGIVAFPWFARDSGTVEWGKACQGCKAFFLFNSAKLPPEEYPKRYFEKHTLYNKQQYLLHFLNCAEAVESFIDNYESKLANGVYLRTLPDSLCHIAGDPREHAYDEFSRRTPEQRIVDRAGAARSRARNIMVRRRPYRRSR</sequence>
<protein>
    <recommendedName>
        <fullName evidence="1">F-box domain-containing protein</fullName>
    </recommendedName>
</protein>
<dbReference type="Proteomes" id="UP000315522">
    <property type="component" value="Unassembled WGS sequence"/>
</dbReference>
<organism evidence="2 3">
    <name type="scientific">Lachnellula willkommii</name>
    <dbReference type="NCBI Taxonomy" id="215461"/>
    <lineage>
        <taxon>Eukaryota</taxon>
        <taxon>Fungi</taxon>
        <taxon>Dikarya</taxon>
        <taxon>Ascomycota</taxon>
        <taxon>Pezizomycotina</taxon>
        <taxon>Leotiomycetes</taxon>
        <taxon>Helotiales</taxon>
        <taxon>Lachnaceae</taxon>
        <taxon>Lachnellula</taxon>
    </lineage>
</organism>
<reference evidence="2 3" key="1">
    <citation type="submission" date="2018-05" db="EMBL/GenBank/DDBJ databases">
        <title>Genome sequencing and assembly of the regulated plant pathogen Lachnellula willkommii and related sister species for the development of diagnostic species identification markers.</title>
        <authorList>
            <person name="Giroux E."/>
            <person name="Bilodeau G."/>
        </authorList>
    </citation>
    <scope>NUCLEOTIDE SEQUENCE [LARGE SCALE GENOMIC DNA]</scope>
    <source>
        <strain evidence="2 3">CBS 172.35</strain>
    </source>
</reference>
<feature type="domain" description="F-box" evidence="1">
    <location>
        <begin position="138"/>
        <end position="179"/>
    </location>
</feature>
<dbReference type="AlphaFoldDB" id="A0A559MLS1"/>
<accession>A0A559MLS1</accession>
<keyword evidence="3" id="KW-1185">Reference proteome</keyword>
<proteinExistence type="predicted"/>